<dbReference type="AlphaFoldDB" id="A0A4U1IFI1"/>
<proteinExistence type="predicted"/>
<organism evidence="1 2">
    <name type="scientific">Trinickia terrae</name>
    <dbReference type="NCBI Taxonomy" id="2571161"/>
    <lineage>
        <taxon>Bacteria</taxon>
        <taxon>Pseudomonadati</taxon>
        <taxon>Pseudomonadota</taxon>
        <taxon>Betaproteobacteria</taxon>
        <taxon>Burkholderiales</taxon>
        <taxon>Burkholderiaceae</taxon>
        <taxon>Trinickia</taxon>
    </lineage>
</organism>
<sequence>MVRWDRSQLRGCPRADGAIADGSSGSLAFRRFLSVFTILSRRSVRRHNAVAARAFIAVHCDEVASLLP</sequence>
<dbReference type="Proteomes" id="UP000305539">
    <property type="component" value="Unassembled WGS sequence"/>
</dbReference>
<protein>
    <submittedName>
        <fullName evidence="1">Uncharacterized protein</fullName>
    </submittedName>
</protein>
<dbReference type="EMBL" id="SWJE01000001">
    <property type="protein sequence ID" value="TKC92437.1"/>
    <property type="molecule type" value="Genomic_DNA"/>
</dbReference>
<keyword evidence="2" id="KW-1185">Reference proteome</keyword>
<gene>
    <name evidence="1" type="ORF">FAZ69_01805</name>
</gene>
<dbReference type="OrthoDB" id="9103652at2"/>
<name>A0A4U1IFI1_9BURK</name>
<comment type="caution">
    <text evidence="1">The sequence shown here is derived from an EMBL/GenBank/DDBJ whole genome shotgun (WGS) entry which is preliminary data.</text>
</comment>
<evidence type="ECO:0000313" key="1">
    <source>
        <dbReference type="EMBL" id="TKC92437.1"/>
    </source>
</evidence>
<evidence type="ECO:0000313" key="2">
    <source>
        <dbReference type="Proteomes" id="UP000305539"/>
    </source>
</evidence>
<reference evidence="1 2" key="1">
    <citation type="submission" date="2019-04" db="EMBL/GenBank/DDBJ databases">
        <title>Trinickia sp. 7GSK02, isolated from subtropical forest soil.</title>
        <authorList>
            <person name="Gao Z.-H."/>
            <person name="Qiu L.-H."/>
        </authorList>
    </citation>
    <scope>NUCLEOTIDE SEQUENCE [LARGE SCALE GENOMIC DNA]</scope>
    <source>
        <strain evidence="1 2">7GSK02</strain>
    </source>
</reference>
<accession>A0A4U1IFI1</accession>